<proteinExistence type="predicted"/>
<feature type="compositionally biased region" description="Basic and acidic residues" evidence="1">
    <location>
        <begin position="1"/>
        <end position="11"/>
    </location>
</feature>
<protein>
    <submittedName>
        <fullName evidence="2">L-proline glycine betaine ABC transport system permease protein ProV</fullName>
    </submittedName>
</protein>
<dbReference type="EMBL" id="CADCVL010000231">
    <property type="protein sequence ID" value="CAA9480138.1"/>
    <property type="molecule type" value="Genomic_DNA"/>
</dbReference>
<feature type="region of interest" description="Disordered" evidence="1">
    <location>
        <begin position="1"/>
        <end position="22"/>
    </location>
</feature>
<evidence type="ECO:0000313" key="2">
    <source>
        <dbReference type="EMBL" id="CAA9480138.1"/>
    </source>
</evidence>
<feature type="non-terminal residue" evidence="2">
    <location>
        <position position="76"/>
    </location>
</feature>
<accession>A0A6J4S0W1</accession>
<gene>
    <name evidence="2" type="ORF">AVDCRST_MAG65-1396</name>
</gene>
<organism evidence="2">
    <name type="scientific">uncultured Solirubrobacteraceae bacterium</name>
    <dbReference type="NCBI Taxonomy" id="1162706"/>
    <lineage>
        <taxon>Bacteria</taxon>
        <taxon>Bacillati</taxon>
        <taxon>Actinomycetota</taxon>
        <taxon>Thermoleophilia</taxon>
        <taxon>Solirubrobacterales</taxon>
        <taxon>Solirubrobacteraceae</taxon>
        <taxon>environmental samples</taxon>
    </lineage>
</organism>
<evidence type="ECO:0000256" key="1">
    <source>
        <dbReference type="SAM" id="MobiDB-lite"/>
    </source>
</evidence>
<sequence>MIGTHDGKAVETGEAPSAVDRSGTPLVAAEGVWKIFGPRADRIIGTPDADLPRAELRAKTGAVIAVRDVSFSIWPG</sequence>
<dbReference type="AlphaFoldDB" id="A0A6J4S0W1"/>
<reference evidence="2" key="1">
    <citation type="submission" date="2020-02" db="EMBL/GenBank/DDBJ databases">
        <authorList>
            <person name="Meier V. D."/>
        </authorList>
    </citation>
    <scope>NUCLEOTIDE SEQUENCE</scope>
    <source>
        <strain evidence="2">AVDCRST_MAG65</strain>
    </source>
</reference>
<name>A0A6J4S0W1_9ACTN</name>